<sequence>MANQKFGNVGLPHARLPRWHSTTATRSHGRQRPDWALIVPIPASLTTNRELLFTRFGDTVPLVQCLQSRIVAGRPDADAVIAVAEALHADVKAVLAAHDVQVTVTSVPGAATREDCLSAALAQVADAVEYVLVHDIRRPLASTDLADRVLDGLRAGNDVVVPALAMVDSVKTVDAAGAVTETVDRSRLRSAQYPRGFHREHLTAMLAAVEPTDDFDELTLARRAGVTPAVIDGDPDAFILDIPRDIELADAILGCRLAQQR</sequence>
<dbReference type="AlphaFoldDB" id="A0A100W9F6"/>
<dbReference type="Gene3D" id="3.90.550.10">
    <property type="entry name" value="Spore Coat Polysaccharide Biosynthesis Protein SpsA, Chain A"/>
    <property type="match status" value="1"/>
</dbReference>
<evidence type="ECO:0000313" key="4">
    <source>
        <dbReference type="Proteomes" id="UP000069443"/>
    </source>
</evidence>
<reference evidence="4" key="2">
    <citation type="submission" date="2016-02" db="EMBL/GenBank/DDBJ databases">
        <title>Draft genome sequence of five rapidly growing Mycobacterium species.</title>
        <authorList>
            <person name="Katahira K."/>
            <person name="Gotou Y."/>
            <person name="Iida K."/>
            <person name="Ogura Y."/>
            <person name="Hayashi T."/>
        </authorList>
    </citation>
    <scope>NUCLEOTIDE SEQUENCE [LARGE SCALE GENOMIC DNA]</scope>
    <source>
        <strain evidence="4">JCM15298</strain>
    </source>
</reference>
<gene>
    <name evidence="3" type="ORF">RMCC_0951</name>
</gene>
<name>A0A100W9F6_MYCCR</name>
<dbReference type="STRING" id="228230.RMCC_0951"/>
<proteinExistence type="predicted"/>
<evidence type="ECO:0000256" key="1">
    <source>
        <dbReference type="ARBA" id="ARBA00022679"/>
    </source>
</evidence>
<dbReference type="InterPro" id="IPR034683">
    <property type="entry name" value="IspD/TarI"/>
</dbReference>
<dbReference type="PANTHER" id="PTHR32125:SF4">
    <property type="entry name" value="2-C-METHYL-D-ERYTHRITOL 4-PHOSPHATE CYTIDYLYLTRANSFERASE, CHLOROPLASTIC"/>
    <property type="match status" value="1"/>
</dbReference>
<dbReference type="Proteomes" id="UP000069443">
    <property type="component" value="Unassembled WGS sequence"/>
</dbReference>
<dbReference type="Pfam" id="PF01128">
    <property type="entry name" value="IspD"/>
    <property type="match status" value="1"/>
</dbReference>
<dbReference type="InterPro" id="IPR029044">
    <property type="entry name" value="Nucleotide-diphossugar_trans"/>
</dbReference>
<keyword evidence="4" id="KW-1185">Reference proteome</keyword>
<protein>
    <submittedName>
        <fullName evidence="3">4-diphosphocytidyl-2C-methyl-D-erythritol syntha se</fullName>
    </submittedName>
</protein>
<comment type="caution">
    <text evidence="3">The sequence shown here is derived from an EMBL/GenBank/DDBJ whole genome shotgun (WGS) entry which is preliminary data.</text>
</comment>
<dbReference type="PANTHER" id="PTHR32125">
    <property type="entry name" value="2-C-METHYL-D-ERYTHRITOL 4-PHOSPHATE CYTIDYLYLTRANSFERASE, CHLOROPLASTIC"/>
    <property type="match status" value="1"/>
</dbReference>
<organism evidence="3 4">
    <name type="scientific">Mycolicibacterium canariasense</name>
    <name type="common">Mycobacterium canariasense</name>
    <dbReference type="NCBI Taxonomy" id="228230"/>
    <lineage>
        <taxon>Bacteria</taxon>
        <taxon>Bacillati</taxon>
        <taxon>Actinomycetota</taxon>
        <taxon>Actinomycetes</taxon>
        <taxon>Mycobacteriales</taxon>
        <taxon>Mycobacteriaceae</taxon>
        <taxon>Mycolicibacterium</taxon>
    </lineage>
</organism>
<dbReference type="InterPro" id="IPR050088">
    <property type="entry name" value="IspD/TarI_cytidylyltransf_bact"/>
</dbReference>
<reference evidence="4" key="1">
    <citation type="journal article" date="2016" name="Genome Announc.">
        <title>Draft Genome Sequences of Five Rapidly Growing Mycobacterium Species, M. thermoresistibile, M. fortuitum subsp. acetamidolyticum, M. canariasense, M. brisbanense, and M. novocastrense.</title>
        <authorList>
            <person name="Katahira K."/>
            <person name="Ogura Y."/>
            <person name="Gotoh Y."/>
            <person name="Hayashi T."/>
        </authorList>
    </citation>
    <scope>NUCLEOTIDE SEQUENCE [LARGE SCALE GENOMIC DNA]</scope>
    <source>
        <strain evidence="4">JCM15298</strain>
    </source>
</reference>
<dbReference type="GO" id="GO:0050518">
    <property type="term" value="F:2-C-methyl-D-erythritol 4-phosphate cytidylyltransferase activity"/>
    <property type="evidence" value="ECO:0007669"/>
    <property type="project" value="TreeGrafter"/>
</dbReference>
<dbReference type="OrthoDB" id="9802561at2"/>
<evidence type="ECO:0000256" key="2">
    <source>
        <dbReference type="ARBA" id="ARBA00022695"/>
    </source>
</evidence>
<dbReference type="SUPFAM" id="SSF53448">
    <property type="entry name" value="Nucleotide-diphospho-sugar transferases"/>
    <property type="match status" value="1"/>
</dbReference>
<dbReference type="RefSeq" id="WP_062655327.1">
    <property type="nucleotide sequence ID" value="NZ_BCSY01000029.1"/>
</dbReference>
<accession>A0A100W9F6</accession>
<keyword evidence="1" id="KW-0808">Transferase</keyword>
<dbReference type="EMBL" id="BCSY01000029">
    <property type="protein sequence ID" value="GAS93985.1"/>
    <property type="molecule type" value="Genomic_DNA"/>
</dbReference>
<keyword evidence="2" id="KW-0548">Nucleotidyltransferase</keyword>
<evidence type="ECO:0000313" key="3">
    <source>
        <dbReference type="EMBL" id="GAS93985.1"/>
    </source>
</evidence>